<name>A0A2W1LFK6_9BACL</name>
<gene>
    <name evidence="1" type="ORF">DNH61_06430</name>
</gene>
<dbReference type="Pfam" id="PF06500">
    <property type="entry name" value="FrsA-like"/>
    <property type="match status" value="1"/>
</dbReference>
<dbReference type="PANTHER" id="PTHR43265:SF1">
    <property type="entry name" value="ESTERASE ESTD"/>
    <property type="match status" value="1"/>
</dbReference>
<protein>
    <recommendedName>
        <fullName evidence="3">Alpha/beta hydrolase</fullName>
    </recommendedName>
</protein>
<accession>A0A2W1LFK6</accession>
<dbReference type="InterPro" id="IPR010520">
    <property type="entry name" value="FrsA-like"/>
</dbReference>
<dbReference type="OrthoDB" id="9780269at2"/>
<keyword evidence="2" id="KW-1185">Reference proteome</keyword>
<dbReference type="SUPFAM" id="SSF53474">
    <property type="entry name" value="alpha/beta-Hydrolases"/>
    <property type="match status" value="1"/>
</dbReference>
<organism evidence="1 2">
    <name type="scientific">Paenibacillus sambharensis</name>
    <dbReference type="NCBI Taxonomy" id="1803190"/>
    <lineage>
        <taxon>Bacteria</taxon>
        <taxon>Bacillati</taxon>
        <taxon>Bacillota</taxon>
        <taxon>Bacilli</taxon>
        <taxon>Bacillales</taxon>
        <taxon>Paenibacillaceae</taxon>
        <taxon>Paenibacillus</taxon>
    </lineage>
</organism>
<proteinExistence type="predicted"/>
<dbReference type="AlphaFoldDB" id="A0A2W1LFK6"/>
<evidence type="ECO:0008006" key="3">
    <source>
        <dbReference type="Google" id="ProtNLM"/>
    </source>
</evidence>
<dbReference type="Proteomes" id="UP000249522">
    <property type="component" value="Unassembled WGS sequence"/>
</dbReference>
<dbReference type="GO" id="GO:0052689">
    <property type="term" value="F:carboxylic ester hydrolase activity"/>
    <property type="evidence" value="ECO:0007669"/>
    <property type="project" value="TreeGrafter"/>
</dbReference>
<dbReference type="RefSeq" id="WP_111145841.1">
    <property type="nucleotide sequence ID" value="NZ_QKRB01000036.1"/>
</dbReference>
<dbReference type="EMBL" id="QKRB01000036">
    <property type="protein sequence ID" value="PZD96830.1"/>
    <property type="molecule type" value="Genomic_DNA"/>
</dbReference>
<comment type="caution">
    <text evidence="1">The sequence shown here is derived from an EMBL/GenBank/DDBJ whole genome shotgun (WGS) entry which is preliminary data.</text>
</comment>
<evidence type="ECO:0000313" key="1">
    <source>
        <dbReference type="EMBL" id="PZD96830.1"/>
    </source>
</evidence>
<dbReference type="PANTHER" id="PTHR43265">
    <property type="entry name" value="ESTERASE ESTD"/>
    <property type="match status" value="1"/>
</dbReference>
<evidence type="ECO:0000313" key="2">
    <source>
        <dbReference type="Proteomes" id="UP000249522"/>
    </source>
</evidence>
<dbReference type="InterPro" id="IPR029058">
    <property type="entry name" value="AB_hydrolase_fold"/>
</dbReference>
<reference evidence="1 2" key="1">
    <citation type="submission" date="2018-06" db="EMBL/GenBank/DDBJ databases">
        <title>Paenibacillus imtechensis sp. nov.</title>
        <authorList>
            <person name="Pinnaka A.K."/>
            <person name="Singh H."/>
            <person name="Kaur M."/>
        </authorList>
    </citation>
    <scope>NUCLEOTIDE SEQUENCE [LARGE SCALE GENOMIC DNA]</scope>
    <source>
        <strain evidence="1 2">SMB1</strain>
    </source>
</reference>
<dbReference type="Gene3D" id="3.40.50.1820">
    <property type="entry name" value="alpha/beta hydrolase"/>
    <property type="match status" value="1"/>
</dbReference>
<sequence length="264" mass="30420">MTEERLVEIFDQGWLAGVLHLPEQSTWPCPLVIYCPGKNGERYEVHRLAIKFARMLAGMGIAFLRFDYYGLGLSDGKYHHMTTSTKVSNIIAAHRYAATLRAVDKSRMAYLGFSDGARIALMASQRTTVKDLVLWSPLFCEIGGNFPNKKHPRFTRHSRDRDSLVMPWAGLWVGMEFYRDLQSIDINRELSDFQGRSIMVYGNDDLLIKEEMEQLATDRYAVYRGDGRNTVCRVDKAGHLFTSVPLERELMKLSSDWLVRLWDR</sequence>
<dbReference type="InterPro" id="IPR053145">
    <property type="entry name" value="AB_hydrolase_Est10"/>
</dbReference>